<keyword evidence="11 13" id="KW-1006">Bacterial flagellum protein export</keyword>
<proteinExistence type="inferred from homology"/>
<accession>A0ABU9B5W1</accession>
<comment type="similarity">
    <text evidence="2 13">Belongs to the type III secretion exporter family.</text>
</comment>
<dbReference type="PRINTS" id="PR00950">
    <property type="entry name" value="TYPE3IMSPROT"/>
</dbReference>
<dbReference type="SUPFAM" id="SSF160544">
    <property type="entry name" value="EscU C-terminal domain-like"/>
    <property type="match status" value="1"/>
</dbReference>
<feature type="region of interest" description="Disordered" evidence="14">
    <location>
        <begin position="1"/>
        <end position="22"/>
    </location>
</feature>
<dbReference type="RefSeq" id="WP_341373040.1">
    <property type="nucleotide sequence ID" value="NZ_JBBUTF010000004.1"/>
</dbReference>
<dbReference type="EMBL" id="JBBUTF010000004">
    <property type="protein sequence ID" value="MEK8025252.1"/>
    <property type="molecule type" value="Genomic_DNA"/>
</dbReference>
<keyword evidence="6 13" id="KW-0812">Transmembrane</keyword>
<dbReference type="Gene3D" id="6.10.250.2080">
    <property type="match status" value="1"/>
</dbReference>
<dbReference type="PANTHER" id="PTHR30531">
    <property type="entry name" value="FLAGELLAR BIOSYNTHETIC PROTEIN FLHB"/>
    <property type="match status" value="1"/>
</dbReference>
<feature type="transmembrane region" description="Helical" evidence="13">
    <location>
        <begin position="187"/>
        <end position="209"/>
    </location>
</feature>
<keyword evidence="15" id="KW-0969">Cilium</keyword>
<dbReference type="PANTHER" id="PTHR30531:SF12">
    <property type="entry name" value="FLAGELLAR BIOSYNTHETIC PROTEIN FLHB"/>
    <property type="match status" value="1"/>
</dbReference>
<dbReference type="Gene3D" id="3.40.1690.10">
    <property type="entry name" value="secretion proteins EscU"/>
    <property type="match status" value="1"/>
</dbReference>
<gene>
    <name evidence="13 15" type="primary">flhB</name>
    <name evidence="15" type="ORF">AACH11_04655</name>
</gene>
<dbReference type="InterPro" id="IPR006136">
    <property type="entry name" value="FlhB"/>
</dbReference>
<feature type="transmembrane region" description="Helical" evidence="13">
    <location>
        <begin position="80"/>
        <end position="109"/>
    </location>
</feature>
<comment type="function">
    <text evidence="12 13">Required for formation of the rod structure in the basal body of the flagellar apparatus. Together with FliI and FliH, may constitute the export apparatus of flagellin.</text>
</comment>
<evidence type="ECO:0000256" key="14">
    <source>
        <dbReference type="SAM" id="MobiDB-lite"/>
    </source>
</evidence>
<keyword evidence="8 13" id="KW-0653">Protein transport</keyword>
<keyword evidence="10 13" id="KW-0472">Membrane</keyword>
<evidence type="ECO:0000256" key="11">
    <source>
        <dbReference type="ARBA" id="ARBA00023225"/>
    </source>
</evidence>
<dbReference type="InterPro" id="IPR029025">
    <property type="entry name" value="T3SS_substrate_exporter_C"/>
</dbReference>
<protein>
    <recommendedName>
        <fullName evidence="3 13">Flagellar biosynthetic protein FlhB</fullName>
    </recommendedName>
</protein>
<comment type="caution">
    <text evidence="15">The sequence shown here is derived from an EMBL/GenBank/DDBJ whole genome shotgun (WGS) entry which is preliminary data.</text>
</comment>
<evidence type="ECO:0000256" key="9">
    <source>
        <dbReference type="ARBA" id="ARBA00022989"/>
    </source>
</evidence>
<keyword evidence="5 13" id="KW-1003">Cell membrane</keyword>
<evidence type="ECO:0000256" key="4">
    <source>
        <dbReference type="ARBA" id="ARBA00022448"/>
    </source>
</evidence>
<keyword evidence="15" id="KW-0966">Cell projection</keyword>
<feature type="compositionally biased region" description="Gly residues" evidence="14">
    <location>
        <begin position="393"/>
        <end position="411"/>
    </location>
</feature>
<sequence>MADDQDRNLPASERKIRKAREDGQVARSRDLGHLAVVGGGGAALALFAPRLTDAMTTLMAGALRFDAALLAEPDAMQGRLLAVTLVLVPILLVLGAIATTLAIGANLAAGGWNFTWKPLMPNFGKLDPISGLGRMVSGAHLGELIKACVLALVLALIGGSWLWWHLAQFHDALTMPLPVALAHTGRALLQGLGLLVLALAVFAAIDLPLQRMKLMKQLRMSHQEAKQEHKEAEGNAEVKGRIKARMREMARKRMLAAVPKADLVVMNPTHYAVALKYDAAAMGAPRVVAKGADLLAFRIKDIAQEHRVPVLQAPPLARALYAHCQIDQEIPARLFTAVARVLAHVMQLKAALAGHGRDPGALPPLEVPADMDPADPASSPEARAAAAAAATGEGAGEDGGAAGEPGGPRAG</sequence>
<evidence type="ECO:0000256" key="1">
    <source>
        <dbReference type="ARBA" id="ARBA00004651"/>
    </source>
</evidence>
<evidence type="ECO:0000256" key="12">
    <source>
        <dbReference type="ARBA" id="ARBA00025078"/>
    </source>
</evidence>
<name>A0ABU9B5W1_9BURK</name>
<feature type="region of interest" description="Disordered" evidence="14">
    <location>
        <begin position="357"/>
        <end position="411"/>
    </location>
</feature>
<evidence type="ECO:0000256" key="2">
    <source>
        <dbReference type="ARBA" id="ARBA00010690"/>
    </source>
</evidence>
<evidence type="ECO:0000256" key="10">
    <source>
        <dbReference type="ARBA" id="ARBA00023136"/>
    </source>
</evidence>
<reference evidence="15 16" key="1">
    <citation type="submission" date="2024-04" db="EMBL/GenBank/DDBJ databases">
        <title>Novel species of the genus Ideonella isolated from streams.</title>
        <authorList>
            <person name="Lu H."/>
        </authorList>
    </citation>
    <scope>NUCLEOTIDE SEQUENCE [LARGE SCALE GENOMIC DNA]</scope>
    <source>
        <strain evidence="15 16">BYS139W</strain>
    </source>
</reference>
<keyword evidence="9 13" id="KW-1133">Transmembrane helix</keyword>
<keyword evidence="7 13" id="KW-1005">Bacterial flagellum biogenesis</keyword>
<evidence type="ECO:0000256" key="8">
    <source>
        <dbReference type="ARBA" id="ARBA00022927"/>
    </source>
</evidence>
<dbReference type="InterPro" id="IPR006135">
    <property type="entry name" value="T3SS_substrate_exporter"/>
</dbReference>
<keyword evidence="15" id="KW-0282">Flagellum</keyword>
<keyword evidence="16" id="KW-1185">Reference proteome</keyword>
<feature type="transmembrane region" description="Helical" evidence="13">
    <location>
        <begin position="31"/>
        <end position="49"/>
    </location>
</feature>
<evidence type="ECO:0000256" key="7">
    <source>
        <dbReference type="ARBA" id="ARBA00022795"/>
    </source>
</evidence>
<dbReference type="Pfam" id="PF01312">
    <property type="entry name" value="Bac_export_2"/>
    <property type="match status" value="1"/>
</dbReference>
<organism evidence="15 16">
    <name type="scientific">Pseudaquabacterium rugosum</name>
    <dbReference type="NCBI Taxonomy" id="2984194"/>
    <lineage>
        <taxon>Bacteria</taxon>
        <taxon>Pseudomonadati</taxon>
        <taxon>Pseudomonadota</taxon>
        <taxon>Betaproteobacteria</taxon>
        <taxon>Burkholderiales</taxon>
        <taxon>Sphaerotilaceae</taxon>
        <taxon>Pseudaquabacterium</taxon>
    </lineage>
</organism>
<feature type="compositionally biased region" description="Low complexity" evidence="14">
    <location>
        <begin position="368"/>
        <end position="392"/>
    </location>
</feature>
<keyword evidence="4 13" id="KW-0813">Transport</keyword>
<dbReference type="Proteomes" id="UP001368500">
    <property type="component" value="Unassembled WGS sequence"/>
</dbReference>
<feature type="transmembrane region" description="Helical" evidence="13">
    <location>
        <begin position="144"/>
        <end position="167"/>
    </location>
</feature>
<evidence type="ECO:0000256" key="3">
    <source>
        <dbReference type="ARBA" id="ARBA00021622"/>
    </source>
</evidence>
<evidence type="ECO:0000256" key="13">
    <source>
        <dbReference type="RuleBase" id="RU364091"/>
    </source>
</evidence>
<evidence type="ECO:0000256" key="5">
    <source>
        <dbReference type="ARBA" id="ARBA00022475"/>
    </source>
</evidence>
<evidence type="ECO:0000256" key="6">
    <source>
        <dbReference type="ARBA" id="ARBA00022692"/>
    </source>
</evidence>
<evidence type="ECO:0000313" key="15">
    <source>
        <dbReference type="EMBL" id="MEK8025252.1"/>
    </source>
</evidence>
<dbReference type="NCBIfam" id="TIGR00328">
    <property type="entry name" value="flhB"/>
    <property type="match status" value="1"/>
</dbReference>
<comment type="subcellular location">
    <subcellularLocation>
        <location evidence="1">Cell membrane</location>
        <topology evidence="1">Multi-pass membrane protein</topology>
    </subcellularLocation>
</comment>
<evidence type="ECO:0000313" key="16">
    <source>
        <dbReference type="Proteomes" id="UP001368500"/>
    </source>
</evidence>